<evidence type="ECO:0000313" key="3">
    <source>
        <dbReference type="Proteomes" id="UP000077051"/>
    </source>
</evidence>
<protein>
    <recommendedName>
        <fullName evidence="1">MULE transposase domain-containing protein</fullName>
    </recommendedName>
</protein>
<dbReference type="OrthoDB" id="2441661at2759"/>
<keyword evidence="3" id="KW-1185">Reference proteome</keyword>
<dbReference type="VEuPathDB" id="FungiDB:MUCCIDRAFT_123153"/>
<evidence type="ECO:0000313" key="2">
    <source>
        <dbReference type="EMBL" id="OAD01230.1"/>
    </source>
</evidence>
<feature type="domain" description="MULE transposase" evidence="1">
    <location>
        <begin position="3"/>
        <end position="35"/>
    </location>
</feature>
<dbReference type="InterPro" id="IPR018289">
    <property type="entry name" value="MULE_transposase_dom"/>
</dbReference>
<dbReference type="AlphaFoldDB" id="A0A162QE00"/>
<accession>A0A162QE00</accession>
<dbReference type="Proteomes" id="UP000077051">
    <property type="component" value="Unassembled WGS sequence"/>
</dbReference>
<dbReference type="EMBL" id="AMYB01000006">
    <property type="protein sequence ID" value="OAD01230.1"/>
    <property type="molecule type" value="Genomic_DNA"/>
</dbReference>
<sequence>VSIISTDRDLSLLNAMRTELPKVKHFLCRWHISKNVLAHIPKVFNGLEKESVDNILKDW</sequence>
<organism evidence="2 3">
    <name type="scientific">Mucor lusitanicus CBS 277.49</name>
    <dbReference type="NCBI Taxonomy" id="747725"/>
    <lineage>
        <taxon>Eukaryota</taxon>
        <taxon>Fungi</taxon>
        <taxon>Fungi incertae sedis</taxon>
        <taxon>Mucoromycota</taxon>
        <taxon>Mucoromycotina</taxon>
        <taxon>Mucoromycetes</taxon>
        <taxon>Mucorales</taxon>
        <taxon>Mucorineae</taxon>
        <taxon>Mucoraceae</taxon>
        <taxon>Mucor</taxon>
    </lineage>
</organism>
<feature type="non-terminal residue" evidence="2">
    <location>
        <position position="59"/>
    </location>
</feature>
<dbReference type="Pfam" id="PF10551">
    <property type="entry name" value="MULE"/>
    <property type="match status" value="1"/>
</dbReference>
<name>A0A162QE00_MUCCL</name>
<feature type="non-terminal residue" evidence="2">
    <location>
        <position position="1"/>
    </location>
</feature>
<gene>
    <name evidence="2" type="ORF">MUCCIDRAFT_123153</name>
</gene>
<evidence type="ECO:0000259" key="1">
    <source>
        <dbReference type="Pfam" id="PF10551"/>
    </source>
</evidence>
<proteinExistence type="predicted"/>
<comment type="caution">
    <text evidence="2">The sequence shown here is derived from an EMBL/GenBank/DDBJ whole genome shotgun (WGS) entry which is preliminary data.</text>
</comment>
<reference evidence="2 3" key="1">
    <citation type="submission" date="2015-06" db="EMBL/GenBank/DDBJ databases">
        <title>Expansion of signal transduction pathways in fungi by whole-genome duplication.</title>
        <authorList>
            <consortium name="DOE Joint Genome Institute"/>
            <person name="Corrochano L.M."/>
            <person name="Kuo A."/>
            <person name="Marcet-Houben M."/>
            <person name="Polaino S."/>
            <person name="Salamov A."/>
            <person name="Villalobos J.M."/>
            <person name="Alvarez M.I."/>
            <person name="Avalos J."/>
            <person name="Benito E.P."/>
            <person name="Benoit I."/>
            <person name="Burger G."/>
            <person name="Camino L.P."/>
            <person name="Canovas D."/>
            <person name="Cerda-Olmedo E."/>
            <person name="Cheng J.-F."/>
            <person name="Dominguez A."/>
            <person name="Elias M."/>
            <person name="Eslava A.P."/>
            <person name="Glaser F."/>
            <person name="Grimwood J."/>
            <person name="Gutierrez G."/>
            <person name="Heitman J."/>
            <person name="Henrissat B."/>
            <person name="Iturriaga E.A."/>
            <person name="Lang B.F."/>
            <person name="Lavin J.L."/>
            <person name="Lee S."/>
            <person name="Li W."/>
            <person name="Lindquist E."/>
            <person name="Lopez-Garcia S."/>
            <person name="Luque E.M."/>
            <person name="Marcos A.T."/>
            <person name="Martin J."/>
            <person name="Mccluskey K."/>
            <person name="Medina H.R."/>
            <person name="Miralles-Duran A."/>
            <person name="Miyazaki A."/>
            <person name="Munoz-Torres E."/>
            <person name="Oguiza J.A."/>
            <person name="Ohm R."/>
            <person name="Olmedo M."/>
            <person name="Orejas M."/>
            <person name="Ortiz-Castellanos L."/>
            <person name="Pisabarro A.G."/>
            <person name="Rodriguez-Romero J."/>
            <person name="Ruiz-Herrera J."/>
            <person name="Ruiz-Vazquez R."/>
            <person name="Sanz C."/>
            <person name="Schackwitz W."/>
            <person name="Schmutz J."/>
            <person name="Shahriari M."/>
            <person name="Shelest E."/>
            <person name="Silva-Franco F."/>
            <person name="Soanes D."/>
            <person name="Syed K."/>
            <person name="Tagua V.G."/>
            <person name="Talbot N.J."/>
            <person name="Thon M."/>
            <person name="De Vries R.P."/>
            <person name="Wiebenga A."/>
            <person name="Yadav J.S."/>
            <person name="Braun E.L."/>
            <person name="Baker S."/>
            <person name="Garre V."/>
            <person name="Horwitz B."/>
            <person name="Torres-Martinez S."/>
            <person name="Idnurm A."/>
            <person name="Herrera-Estrella A."/>
            <person name="Gabaldon T."/>
            <person name="Grigoriev I.V."/>
        </authorList>
    </citation>
    <scope>NUCLEOTIDE SEQUENCE [LARGE SCALE GENOMIC DNA]</scope>
    <source>
        <strain evidence="2 3">CBS 277.49</strain>
    </source>
</reference>